<proteinExistence type="predicted"/>
<evidence type="ECO:0000313" key="2">
    <source>
        <dbReference type="Proteomes" id="UP000308539"/>
    </source>
</evidence>
<protein>
    <recommendedName>
        <fullName evidence="3">YopX protein domain-containing protein</fullName>
    </recommendedName>
</protein>
<keyword evidence="2" id="KW-1185">Reference proteome</keyword>
<reference evidence="1 2" key="1">
    <citation type="submission" date="2019-04" db="EMBL/GenBank/DDBJ databases">
        <title>Lysinibacillus genome sequencing.</title>
        <authorList>
            <person name="Dunlap C."/>
        </authorList>
    </citation>
    <scope>NUCLEOTIDE SEQUENCE [LARGE SCALE GENOMIC DNA]</scope>
    <source>
        <strain evidence="1 2">NBRC 109424</strain>
    </source>
</reference>
<evidence type="ECO:0000313" key="1">
    <source>
        <dbReference type="EMBL" id="TKI60504.1"/>
    </source>
</evidence>
<organism evidence="1 2">
    <name type="scientific">Lysinibacillus varians</name>
    <dbReference type="NCBI Taxonomy" id="1145276"/>
    <lineage>
        <taxon>Bacteria</taxon>
        <taxon>Bacillati</taxon>
        <taxon>Bacillota</taxon>
        <taxon>Bacilli</taxon>
        <taxon>Bacillales</taxon>
        <taxon>Bacillaceae</taxon>
        <taxon>Lysinibacillus</taxon>
    </lineage>
</organism>
<sequence>MKKIEWRKFYGHEPIQPLSIKKYILDDGTMKDTRQMTYECWYENDDTKEVVGMYPTFEIDDVVTCIRGKRQIYCINRYERDGSEILLELLDSDFKRTGKTTYMEPHELMHVVKDVEWI</sequence>
<comment type="caution">
    <text evidence="1">The sequence shown here is derived from an EMBL/GenBank/DDBJ whole genome shotgun (WGS) entry which is preliminary data.</text>
</comment>
<gene>
    <name evidence="1" type="ORF">FC752_15055</name>
</gene>
<accession>A0ABY2TBG0</accession>
<dbReference type="RefSeq" id="WP_025220568.1">
    <property type="nucleotide sequence ID" value="NZ_CP006837.1"/>
</dbReference>
<dbReference type="Proteomes" id="UP000308539">
    <property type="component" value="Unassembled WGS sequence"/>
</dbReference>
<evidence type="ECO:0008006" key="3">
    <source>
        <dbReference type="Google" id="ProtNLM"/>
    </source>
</evidence>
<dbReference type="EMBL" id="SZPV01000031">
    <property type="protein sequence ID" value="TKI60504.1"/>
    <property type="molecule type" value="Genomic_DNA"/>
</dbReference>
<name>A0ABY2TBG0_9BACI</name>